<organism evidence="1 2">
    <name type="scientific">Parasitella parasitica</name>
    <dbReference type="NCBI Taxonomy" id="35722"/>
    <lineage>
        <taxon>Eukaryota</taxon>
        <taxon>Fungi</taxon>
        <taxon>Fungi incertae sedis</taxon>
        <taxon>Mucoromycota</taxon>
        <taxon>Mucoromycotina</taxon>
        <taxon>Mucoromycetes</taxon>
        <taxon>Mucorales</taxon>
        <taxon>Mucorineae</taxon>
        <taxon>Mucoraceae</taxon>
        <taxon>Parasitella</taxon>
    </lineage>
</organism>
<name>A0A0B7ND53_9FUNG</name>
<dbReference type="Proteomes" id="UP000054107">
    <property type="component" value="Unassembled WGS sequence"/>
</dbReference>
<dbReference type="AlphaFoldDB" id="A0A0B7ND53"/>
<sequence>MLFYINDFYGTDLSILGCVSAFGLIALSQQVPTSGRKKQKTEELGFVLNNLELKNMHIVMDSSPIHRTKEVLKAIMDNSHHAMSLPPYSPYVEPYRRI</sequence>
<evidence type="ECO:0000313" key="1">
    <source>
        <dbReference type="EMBL" id="CEP13357.1"/>
    </source>
</evidence>
<dbReference type="InterPro" id="IPR036397">
    <property type="entry name" value="RNaseH_sf"/>
</dbReference>
<dbReference type="EMBL" id="LN729571">
    <property type="protein sequence ID" value="CEP13357.1"/>
    <property type="molecule type" value="Genomic_DNA"/>
</dbReference>
<dbReference type="STRING" id="35722.A0A0B7ND53"/>
<gene>
    <name evidence="1" type="primary">PARPA_07418.1 scaffold 27610</name>
</gene>
<proteinExistence type="predicted"/>
<accession>A0A0B7ND53</accession>
<protein>
    <recommendedName>
        <fullName evidence="3">Tc1-like transposase DDE domain-containing protein</fullName>
    </recommendedName>
</protein>
<evidence type="ECO:0008006" key="3">
    <source>
        <dbReference type="Google" id="ProtNLM"/>
    </source>
</evidence>
<dbReference type="OrthoDB" id="2266637at2759"/>
<reference evidence="1 2" key="1">
    <citation type="submission" date="2014-09" db="EMBL/GenBank/DDBJ databases">
        <authorList>
            <person name="Ellenberger Sabrina"/>
        </authorList>
    </citation>
    <scope>NUCLEOTIDE SEQUENCE [LARGE SCALE GENOMIC DNA]</scope>
    <source>
        <strain evidence="1 2">CBS 412.66</strain>
    </source>
</reference>
<dbReference type="GO" id="GO:0003676">
    <property type="term" value="F:nucleic acid binding"/>
    <property type="evidence" value="ECO:0007669"/>
    <property type="project" value="InterPro"/>
</dbReference>
<dbReference type="Gene3D" id="3.30.420.10">
    <property type="entry name" value="Ribonuclease H-like superfamily/Ribonuclease H"/>
    <property type="match status" value="1"/>
</dbReference>
<keyword evidence="2" id="KW-1185">Reference proteome</keyword>
<evidence type="ECO:0000313" key="2">
    <source>
        <dbReference type="Proteomes" id="UP000054107"/>
    </source>
</evidence>